<dbReference type="Gene3D" id="3.10.105.10">
    <property type="entry name" value="Dipeptide-binding Protein, Domain 3"/>
    <property type="match status" value="1"/>
</dbReference>
<dbReference type="GO" id="GO:1904680">
    <property type="term" value="F:peptide transmembrane transporter activity"/>
    <property type="evidence" value="ECO:0007669"/>
    <property type="project" value="TreeGrafter"/>
</dbReference>
<evidence type="ECO:0000313" key="7">
    <source>
        <dbReference type="EMBL" id="KEQ08269.1"/>
    </source>
</evidence>
<feature type="signal peptide" evidence="5">
    <location>
        <begin position="1"/>
        <end position="24"/>
    </location>
</feature>
<evidence type="ECO:0000259" key="6">
    <source>
        <dbReference type="Pfam" id="PF00496"/>
    </source>
</evidence>
<dbReference type="PANTHER" id="PTHR30290:SF9">
    <property type="entry name" value="OLIGOPEPTIDE-BINDING PROTEIN APPA"/>
    <property type="match status" value="1"/>
</dbReference>
<dbReference type="RefSeq" id="WP_037168420.1">
    <property type="nucleotide sequence ID" value="NZ_JOKI01000024.1"/>
</dbReference>
<feature type="chain" id="PRO_5036719509" description="Solute-binding protein family 5 domain-containing protein" evidence="5">
    <location>
        <begin position="25"/>
        <end position="526"/>
    </location>
</feature>
<dbReference type="GO" id="GO:0043190">
    <property type="term" value="C:ATP-binding cassette (ABC) transporter complex"/>
    <property type="evidence" value="ECO:0007669"/>
    <property type="project" value="InterPro"/>
</dbReference>
<organism evidence="7 8">
    <name type="scientific">Pseudorhizobium pelagicum</name>
    <dbReference type="NCBI Taxonomy" id="1509405"/>
    <lineage>
        <taxon>Bacteria</taxon>
        <taxon>Pseudomonadati</taxon>
        <taxon>Pseudomonadota</taxon>
        <taxon>Alphaproteobacteria</taxon>
        <taxon>Hyphomicrobiales</taxon>
        <taxon>Rhizobiaceae</taxon>
        <taxon>Rhizobium/Agrobacterium group</taxon>
        <taxon>Pseudorhizobium</taxon>
    </lineage>
</organism>
<keyword evidence="8" id="KW-1185">Reference proteome</keyword>
<protein>
    <recommendedName>
        <fullName evidence="6">Solute-binding protein family 5 domain-containing protein</fullName>
    </recommendedName>
</protein>
<dbReference type="Gene3D" id="3.40.190.10">
    <property type="entry name" value="Periplasmic binding protein-like II"/>
    <property type="match status" value="1"/>
</dbReference>
<dbReference type="AlphaFoldDB" id="A0A922T5M2"/>
<dbReference type="InterPro" id="IPR000914">
    <property type="entry name" value="SBP_5_dom"/>
</dbReference>
<dbReference type="PIRSF" id="PIRSF002741">
    <property type="entry name" value="MppA"/>
    <property type="match status" value="1"/>
</dbReference>
<comment type="caution">
    <text evidence="7">The sequence shown here is derived from an EMBL/GenBank/DDBJ whole genome shotgun (WGS) entry which is preliminary data.</text>
</comment>
<accession>A0A922T5M2</accession>
<keyword evidence="3" id="KW-0813">Transport</keyword>
<comment type="subcellular location">
    <subcellularLocation>
        <location evidence="1">Periplasm</location>
    </subcellularLocation>
</comment>
<dbReference type="Pfam" id="PF00496">
    <property type="entry name" value="SBP_bac_5"/>
    <property type="match status" value="1"/>
</dbReference>
<name>A0A922T5M2_9HYPH</name>
<keyword evidence="4 5" id="KW-0732">Signal</keyword>
<dbReference type="OrthoDB" id="9803988at2"/>
<sequence length="526" mass="57251">MPWNLRRLLAGLIVCGTASSPAFAVDVVMGRSTPQSVLDPHYTVQPTGVAIAPDIFDRLVRFRLDLQLEPGLALSWKPVDDLTWELKLRPEVSFHDGSAFDAEDVAASIRRAGSMPESPSPMSVNVGAVDDVDVVDPLTVRIKTTVPTPLLMDQIGQVFIIPSEYAEATTADFNSGKAMIGTGPYKFVSWVPNERVEVARFDGWWGGEPEFEKATMQFITEPSSRVAALLSGQVDVIDAVPPADVQTLEANPDVDVFSIPSVRLLYLHLDLKNDNSPFVTDKNGDPLSTNPLKDARVRKALSLLIDRQAITDRILGGGAAPAGQVAVKGQGGFSESLVPDPFDPERARALLAEAGYPDGFGLTLHCAVDRDVNSPQALQAVAQMFARGGIKVNAVDCQPYSVYSGAATQGKYSVFLWGRNDSVSDVTLNLRNGYMTFDKESGFGSFNRGRYSNPDFDGLVKQALQEFDQEKRYGLLRQASEVMLNDTAVIPVYFLNASWAAREGFSYDANMAVNTGLQYVHYTGNN</sequence>
<dbReference type="GO" id="GO:0030288">
    <property type="term" value="C:outer membrane-bounded periplasmic space"/>
    <property type="evidence" value="ECO:0007669"/>
    <property type="project" value="UniProtKB-ARBA"/>
</dbReference>
<evidence type="ECO:0000256" key="3">
    <source>
        <dbReference type="ARBA" id="ARBA00022448"/>
    </source>
</evidence>
<dbReference type="InterPro" id="IPR030678">
    <property type="entry name" value="Peptide/Ni-bd"/>
</dbReference>
<dbReference type="EMBL" id="JOKJ01000010">
    <property type="protein sequence ID" value="KEQ08269.1"/>
    <property type="molecule type" value="Genomic_DNA"/>
</dbReference>
<dbReference type="CDD" id="cd08498">
    <property type="entry name" value="PBP2_NikA_DppA_OppA_like_2"/>
    <property type="match status" value="1"/>
</dbReference>
<dbReference type="PANTHER" id="PTHR30290">
    <property type="entry name" value="PERIPLASMIC BINDING COMPONENT OF ABC TRANSPORTER"/>
    <property type="match status" value="1"/>
</dbReference>
<dbReference type="SUPFAM" id="SSF53850">
    <property type="entry name" value="Periplasmic binding protein-like II"/>
    <property type="match status" value="1"/>
</dbReference>
<reference evidence="7 8" key="1">
    <citation type="submission" date="2014-06" db="EMBL/GenBank/DDBJ databases">
        <title>Rhizobium pelagicum/R2-400B4.</title>
        <authorList>
            <person name="Kimes N.E."/>
            <person name="Lopez-Perez M."/>
        </authorList>
    </citation>
    <scope>NUCLEOTIDE SEQUENCE [LARGE SCALE GENOMIC DNA]</scope>
    <source>
        <strain evidence="7 8">R2-400B4</strain>
    </source>
</reference>
<comment type="similarity">
    <text evidence="2">Belongs to the bacterial solute-binding protein 5 family.</text>
</comment>
<evidence type="ECO:0000256" key="1">
    <source>
        <dbReference type="ARBA" id="ARBA00004418"/>
    </source>
</evidence>
<evidence type="ECO:0000313" key="8">
    <source>
        <dbReference type="Proteomes" id="UP000052167"/>
    </source>
</evidence>
<evidence type="ECO:0000256" key="2">
    <source>
        <dbReference type="ARBA" id="ARBA00005695"/>
    </source>
</evidence>
<gene>
    <name evidence="7" type="ORF">GV68_02955</name>
</gene>
<evidence type="ECO:0000256" key="4">
    <source>
        <dbReference type="ARBA" id="ARBA00022729"/>
    </source>
</evidence>
<feature type="domain" description="Solute-binding protein family 5" evidence="6">
    <location>
        <begin position="68"/>
        <end position="427"/>
    </location>
</feature>
<evidence type="ECO:0000256" key="5">
    <source>
        <dbReference type="SAM" id="SignalP"/>
    </source>
</evidence>
<dbReference type="Gene3D" id="3.90.76.10">
    <property type="entry name" value="Dipeptide-binding Protein, Domain 1"/>
    <property type="match status" value="1"/>
</dbReference>
<proteinExistence type="inferred from homology"/>
<dbReference type="InterPro" id="IPR039424">
    <property type="entry name" value="SBP_5"/>
</dbReference>
<dbReference type="GO" id="GO:0015833">
    <property type="term" value="P:peptide transport"/>
    <property type="evidence" value="ECO:0007669"/>
    <property type="project" value="TreeGrafter"/>
</dbReference>
<dbReference type="Proteomes" id="UP000052167">
    <property type="component" value="Unassembled WGS sequence"/>
</dbReference>